<dbReference type="InParanoid" id="A0A2K1YNY6"/>
<dbReference type="AlphaFoldDB" id="A0A2K1YNY6"/>
<dbReference type="Proteomes" id="UP000006729">
    <property type="component" value="Chromosome 10"/>
</dbReference>
<proteinExistence type="predicted"/>
<evidence type="ECO:0000256" key="1">
    <source>
        <dbReference type="SAM" id="MobiDB-lite"/>
    </source>
</evidence>
<name>A0A2K1YNY6_POPTR</name>
<dbReference type="EMBL" id="CM009299">
    <property type="protein sequence ID" value="PNT14742.1"/>
    <property type="molecule type" value="Genomic_DNA"/>
</dbReference>
<protein>
    <submittedName>
        <fullName evidence="2">Uncharacterized protein</fullName>
    </submittedName>
</protein>
<dbReference type="Gramene" id="Potri.010G047000.1.v4.1">
    <property type="protein sequence ID" value="Potri.010G047000.1.v4.1"/>
    <property type="gene ID" value="Potri.010G047000.v4.1"/>
</dbReference>
<feature type="region of interest" description="Disordered" evidence="1">
    <location>
        <begin position="1"/>
        <end position="37"/>
    </location>
</feature>
<keyword evidence="3" id="KW-1185">Reference proteome</keyword>
<sequence length="77" mass="8986">MVFTNSPERAKQNHAKHPRNNWETTNGHGRVVEHERAPEARVKAGEFDENVDDEAEEFIKLEHKKFELCRRMSNKAG</sequence>
<gene>
    <name evidence="2" type="ORF">POPTR_010G047000</name>
</gene>
<evidence type="ECO:0000313" key="2">
    <source>
        <dbReference type="EMBL" id="PNT14742.1"/>
    </source>
</evidence>
<dbReference type="ExpressionAtlas" id="A0A2K1YNY6">
    <property type="expression patterns" value="baseline and differential"/>
</dbReference>
<accession>A0A2K1YNY6</accession>
<evidence type="ECO:0000313" key="3">
    <source>
        <dbReference type="Proteomes" id="UP000006729"/>
    </source>
</evidence>
<reference evidence="2 3" key="1">
    <citation type="journal article" date="2006" name="Science">
        <title>The genome of black cottonwood, Populus trichocarpa (Torr. &amp; Gray).</title>
        <authorList>
            <person name="Tuskan G.A."/>
            <person name="Difazio S."/>
            <person name="Jansson S."/>
            <person name="Bohlmann J."/>
            <person name="Grigoriev I."/>
            <person name="Hellsten U."/>
            <person name="Putnam N."/>
            <person name="Ralph S."/>
            <person name="Rombauts S."/>
            <person name="Salamov A."/>
            <person name="Schein J."/>
            <person name="Sterck L."/>
            <person name="Aerts A."/>
            <person name="Bhalerao R.R."/>
            <person name="Bhalerao R.P."/>
            <person name="Blaudez D."/>
            <person name="Boerjan W."/>
            <person name="Brun A."/>
            <person name="Brunner A."/>
            <person name="Busov V."/>
            <person name="Campbell M."/>
            <person name="Carlson J."/>
            <person name="Chalot M."/>
            <person name="Chapman J."/>
            <person name="Chen G.L."/>
            <person name="Cooper D."/>
            <person name="Coutinho P.M."/>
            <person name="Couturier J."/>
            <person name="Covert S."/>
            <person name="Cronk Q."/>
            <person name="Cunningham R."/>
            <person name="Davis J."/>
            <person name="Degroeve S."/>
            <person name="Dejardin A."/>
            <person name="Depamphilis C."/>
            <person name="Detter J."/>
            <person name="Dirks B."/>
            <person name="Dubchak I."/>
            <person name="Duplessis S."/>
            <person name="Ehlting J."/>
            <person name="Ellis B."/>
            <person name="Gendler K."/>
            <person name="Goodstein D."/>
            <person name="Gribskov M."/>
            <person name="Grimwood J."/>
            <person name="Groover A."/>
            <person name="Gunter L."/>
            <person name="Hamberger B."/>
            <person name="Heinze B."/>
            <person name="Helariutta Y."/>
            <person name="Henrissat B."/>
            <person name="Holligan D."/>
            <person name="Holt R."/>
            <person name="Huang W."/>
            <person name="Islam-Faridi N."/>
            <person name="Jones S."/>
            <person name="Jones-Rhoades M."/>
            <person name="Jorgensen R."/>
            <person name="Joshi C."/>
            <person name="Kangasjarvi J."/>
            <person name="Karlsson J."/>
            <person name="Kelleher C."/>
            <person name="Kirkpatrick R."/>
            <person name="Kirst M."/>
            <person name="Kohler A."/>
            <person name="Kalluri U."/>
            <person name="Larimer F."/>
            <person name="Leebens-Mack J."/>
            <person name="Leple J.C."/>
            <person name="Locascio P."/>
            <person name="Lou Y."/>
            <person name="Lucas S."/>
            <person name="Martin F."/>
            <person name="Montanini B."/>
            <person name="Napoli C."/>
            <person name="Nelson D.R."/>
            <person name="Nelson C."/>
            <person name="Nieminen K."/>
            <person name="Nilsson O."/>
            <person name="Pereda V."/>
            <person name="Peter G."/>
            <person name="Philippe R."/>
            <person name="Pilate G."/>
            <person name="Poliakov A."/>
            <person name="Razumovskaya J."/>
            <person name="Richardson P."/>
            <person name="Rinaldi C."/>
            <person name="Ritland K."/>
            <person name="Rouze P."/>
            <person name="Ryaboy D."/>
            <person name="Schmutz J."/>
            <person name="Schrader J."/>
            <person name="Segerman B."/>
            <person name="Shin H."/>
            <person name="Siddiqui A."/>
            <person name="Sterky F."/>
            <person name="Terry A."/>
            <person name="Tsai C.J."/>
            <person name="Uberbacher E."/>
            <person name="Unneberg P."/>
            <person name="Vahala J."/>
            <person name="Wall K."/>
            <person name="Wessler S."/>
            <person name="Yang G."/>
            <person name="Yin T."/>
            <person name="Douglas C."/>
            <person name="Marra M."/>
            <person name="Sandberg G."/>
            <person name="Van de Peer Y."/>
            <person name="Rokhsar D."/>
        </authorList>
    </citation>
    <scope>NUCLEOTIDE SEQUENCE [LARGE SCALE GENOMIC DNA]</scope>
    <source>
        <strain evidence="3">cv. Nisqually</strain>
    </source>
</reference>
<organism evidence="2 3">
    <name type="scientific">Populus trichocarpa</name>
    <name type="common">Western balsam poplar</name>
    <name type="synonym">Populus balsamifera subsp. trichocarpa</name>
    <dbReference type="NCBI Taxonomy" id="3694"/>
    <lineage>
        <taxon>Eukaryota</taxon>
        <taxon>Viridiplantae</taxon>
        <taxon>Streptophyta</taxon>
        <taxon>Embryophyta</taxon>
        <taxon>Tracheophyta</taxon>
        <taxon>Spermatophyta</taxon>
        <taxon>Magnoliopsida</taxon>
        <taxon>eudicotyledons</taxon>
        <taxon>Gunneridae</taxon>
        <taxon>Pentapetalae</taxon>
        <taxon>rosids</taxon>
        <taxon>fabids</taxon>
        <taxon>Malpighiales</taxon>
        <taxon>Salicaceae</taxon>
        <taxon>Saliceae</taxon>
        <taxon>Populus</taxon>
    </lineage>
</organism>